<keyword evidence="4" id="KW-1015">Disulfide bond</keyword>
<evidence type="ECO:0000256" key="1">
    <source>
        <dbReference type="ARBA" id="ARBA00010996"/>
    </source>
</evidence>
<keyword evidence="2 3" id="KW-0186">Copper</keyword>
<dbReference type="GO" id="GO:0046872">
    <property type="term" value="F:metal ion binding"/>
    <property type="evidence" value="ECO:0007669"/>
    <property type="project" value="UniProtKB-KW"/>
</dbReference>
<dbReference type="InterPro" id="IPR013766">
    <property type="entry name" value="Thioredoxin_domain"/>
</dbReference>
<comment type="similarity">
    <text evidence="1">Belongs to the SCO1/2 family.</text>
</comment>
<evidence type="ECO:0000313" key="8">
    <source>
        <dbReference type="EMBL" id="WBM39624.1"/>
    </source>
</evidence>
<keyword evidence="3" id="KW-0479">Metal-binding</keyword>
<evidence type="ECO:0000256" key="4">
    <source>
        <dbReference type="PIRSR" id="PIRSR603782-2"/>
    </source>
</evidence>
<evidence type="ECO:0000256" key="3">
    <source>
        <dbReference type="PIRSR" id="PIRSR603782-1"/>
    </source>
</evidence>
<reference evidence="7 9" key="2">
    <citation type="submission" date="2018-05" db="EMBL/GenBank/DDBJ databases">
        <authorList>
            <person name="Lanie J.A."/>
            <person name="Ng W.-L."/>
            <person name="Kazmierczak K.M."/>
            <person name="Andrzejewski T.M."/>
            <person name="Davidsen T.M."/>
            <person name="Wayne K.J."/>
            <person name="Tettelin H."/>
            <person name="Glass J.I."/>
            <person name="Rusch D."/>
            <person name="Podicherti R."/>
            <person name="Tsui H.-C.T."/>
            <person name="Winkler M.E."/>
        </authorList>
    </citation>
    <scope>NUCLEOTIDE SEQUENCE [LARGE SCALE GENOMIC DNA]</scope>
    <source>
        <strain evidence="7 9">YBY</strain>
    </source>
</reference>
<dbReference type="RefSeq" id="WP_042488995.1">
    <property type="nucleotide sequence ID" value="NZ_CAXOJJ010000002.1"/>
</dbReference>
<dbReference type="Pfam" id="PF02630">
    <property type="entry name" value="SCO1-SenC"/>
    <property type="match status" value="1"/>
</dbReference>
<dbReference type="AlphaFoldDB" id="A0A0M7GPW0"/>
<dbReference type="Proteomes" id="UP001211866">
    <property type="component" value="Chromosome"/>
</dbReference>
<organism evidence="7 9">
    <name type="scientific">Alcaligenes faecalis</name>
    <dbReference type="NCBI Taxonomy" id="511"/>
    <lineage>
        <taxon>Bacteria</taxon>
        <taxon>Pseudomonadati</taxon>
        <taxon>Pseudomonadota</taxon>
        <taxon>Betaproteobacteria</taxon>
        <taxon>Burkholderiales</taxon>
        <taxon>Alcaligenaceae</taxon>
        <taxon>Alcaligenes</taxon>
    </lineage>
</organism>
<dbReference type="Proteomes" id="UP000245216">
    <property type="component" value="Unassembled WGS sequence"/>
</dbReference>
<name>A0A0M7GPW0_ALCFA</name>
<keyword evidence="10" id="KW-1185">Reference proteome</keyword>
<dbReference type="FunFam" id="3.40.30.10:FF:000013">
    <property type="entry name" value="Blast:Protein SCO1 homolog, mitochondrial"/>
    <property type="match status" value="1"/>
</dbReference>
<gene>
    <name evidence="7" type="ORF">DF183_15045</name>
    <name evidence="8" type="ORF">M2J83_07395</name>
</gene>
<evidence type="ECO:0000313" key="10">
    <source>
        <dbReference type="Proteomes" id="UP001211866"/>
    </source>
</evidence>
<dbReference type="EMBL" id="QEXO01000004">
    <property type="protein sequence ID" value="PWE13145.1"/>
    <property type="molecule type" value="Genomic_DNA"/>
</dbReference>
<dbReference type="GeneID" id="29370116"/>
<reference evidence="7 9" key="1">
    <citation type="submission" date="2018-05" db="EMBL/GenBank/DDBJ databases">
        <title>Genome Sequence of an Efficient Indole-Degrading Bacterium, Alcaligenes sp.YBY.</title>
        <authorList>
            <person name="Yang B."/>
        </authorList>
    </citation>
    <scope>NUCLEOTIDE SEQUENCE [LARGE SCALE GENOMIC DNA]</scope>
    <source>
        <strain evidence="7 9">YBY</strain>
    </source>
</reference>
<accession>A0A0S2JUU3</accession>
<dbReference type="CDD" id="cd02968">
    <property type="entry name" value="SCO"/>
    <property type="match status" value="1"/>
</dbReference>
<dbReference type="SUPFAM" id="SSF52833">
    <property type="entry name" value="Thioredoxin-like"/>
    <property type="match status" value="1"/>
</dbReference>
<feature type="signal peptide" evidence="5">
    <location>
        <begin position="1"/>
        <end position="22"/>
    </location>
</feature>
<feature type="domain" description="Thioredoxin" evidence="6">
    <location>
        <begin position="42"/>
        <end position="202"/>
    </location>
</feature>
<evidence type="ECO:0000256" key="2">
    <source>
        <dbReference type="ARBA" id="ARBA00023008"/>
    </source>
</evidence>
<dbReference type="OrthoDB" id="9790194at2"/>
<proteinExistence type="inferred from homology"/>
<keyword evidence="5" id="KW-0732">Signal</keyword>
<sequence>MNASFSRRQLLLAMLATPLVLSACGDKAPKQPAFRNLEGVDMSSADFAKDFSLLDTEGQRRTMADYRGKIVLIFFGFTQCPDVCPTALTRAVEIKEQLGEDGDKLQVLFISIDPERDTPELLRAYMQAFDPGFVALRPTEEELAKTASDFKVFYQKVPTGSSYTMDHSALTYVYDTQGKLQIALRHTQTAEEAVADIRQVLALSK</sequence>
<dbReference type="InterPro" id="IPR036249">
    <property type="entry name" value="Thioredoxin-like_sf"/>
</dbReference>
<evidence type="ECO:0000313" key="9">
    <source>
        <dbReference type="Proteomes" id="UP000245216"/>
    </source>
</evidence>
<feature type="chain" id="PRO_5005812841" evidence="5">
    <location>
        <begin position="23"/>
        <end position="205"/>
    </location>
</feature>
<protein>
    <submittedName>
        <fullName evidence="7">SCO family protein</fullName>
    </submittedName>
</protein>
<feature type="disulfide bond" description="Redox-active" evidence="4">
    <location>
        <begin position="80"/>
        <end position="84"/>
    </location>
</feature>
<evidence type="ECO:0000256" key="5">
    <source>
        <dbReference type="SAM" id="SignalP"/>
    </source>
</evidence>
<dbReference type="PROSITE" id="PS51352">
    <property type="entry name" value="THIOREDOXIN_2"/>
    <property type="match status" value="1"/>
</dbReference>
<evidence type="ECO:0000259" key="6">
    <source>
        <dbReference type="PROSITE" id="PS51352"/>
    </source>
</evidence>
<feature type="binding site" evidence="3">
    <location>
        <position position="84"/>
    </location>
    <ligand>
        <name>Cu cation</name>
        <dbReference type="ChEBI" id="CHEBI:23378"/>
    </ligand>
</feature>
<reference evidence="8 10" key="3">
    <citation type="submission" date="2022-05" db="EMBL/GenBank/DDBJ databases">
        <title>Complete sequence of strain NY11312.</title>
        <authorList>
            <person name="Zhou D."/>
        </authorList>
    </citation>
    <scope>NUCLEOTIDE SEQUENCE [LARGE SCALE GENOMIC DNA]</scope>
    <source>
        <strain evidence="8 10">NY11312</strain>
    </source>
</reference>
<dbReference type="EMBL" id="CP096916">
    <property type="protein sequence ID" value="WBM39624.1"/>
    <property type="molecule type" value="Genomic_DNA"/>
</dbReference>
<accession>A0A0M7GPW0</accession>
<dbReference type="Gene3D" id="3.40.30.10">
    <property type="entry name" value="Glutaredoxin"/>
    <property type="match status" value="1"/>
</dbReference>
<evidence type="ECO:0000313" key="7">
    <source>
        <dbReference type="EMBL" id="PWE13145.1"/>
    </source>
</evidence>
<feature type="binding site" evidence="3">
    <location>
        <position position="80"/>
    </location>
    <ligand>
        <name>Cu cation</name>
        <dbReference type="ChEBI" id="CHEBI:23378"/>
    </ligand>
</feature>
<feature type="binding site" evidence="3">
    <location>
        <position position="167"/>
    </location>
    <ligand>
        <name>Cu cation</name>
        <dbReference type="ChEBI" id="CHEBI:23378"/>
    </ligand>
</feature>
<dbReference type="KEGG" id="afa:UZ73_16090"/>
<dbReference type="STRING" id="511.UZ73_16090"/>
<dbReference type="PROSITE" id="PS51257">
    <property type="entry name" value="PROKAR_LIPOPROTEIN"/>
    <property type="match status" value="1"/>
</dbReference>
<dbReference type="InterPro" id="IPR003782">
    <property type="entry name" value="SCO1/SenC"/>
</dbReference>
<dbReference type="PANTHER" id="PTHR12151:SF25">
    <property type="entry name" value="LINALOOL DEHYDRATASE_ISOMERASE DOMAIN-CONTAINING PROTEIN"/>
    <property type="match status" value="1"/>
</dbReference>
<dbReference type="PANTHER" id="PTHR12151">
    <property type="entry name" value="ELECTRON TRANSPORT PROTIN SCO1/SENC FAMILY MEMBER"/>
    <property type="match status" value="1"/>
</dbReference>